<dbReference type="NCBIfam" id="TIGR00696">
    <property type="entry name" value="wecG_tagA_cpsF"/>
    <property type="match status" value="1"/>
</dbReference>
<evidence type="ECO:0000256" key="4">
    <source>
        <dbReference type="RuleBase" id="RU003749"/>
    </source>
</evidence>
<evidence type="ECO:0000256" key="2">
    <source>
        <dbReference type="ARBA" id="ARBA00022676"/>
    </source>
</evidence>
<feature type="domain" description="STAS" evidence="5">
    <location>
        <begin position="405"/>
        <end position="490"/>
    </location>
</feature>
<sequence length="490" mass="53685">MSTTEAAPHPRSGAALSILGVRFDNVTTSQTLETISGMIASGKPHYIATANVDFTALAMYDEELRRILLDAHLVVCDGMPLVWASRWLGNALPERVAGSDLVPKLLEVAEIKNWGVYFLGGQKDVAAKAVQAVRLRHPKLRIAGVMSPPFKPLHEMDHAAICADIHATRPDLLFVSFGCPKQEKWIAMNYQRAGVPVSIGVGATIDFLAGHIQRAPIWMQKIGLEWLYRLLQEPRRLFKRYATDFVVFGLTIAKQWWLTRGGRRAENTHAPAPVKVADAHISSVAELSCPQRLDAAEVRLIEQSWMNSLEGPEEGVIIDCSGSLFIDSTGLGLLMRMQKRCRQSGKQLVLSCVSPAVLKLLQMTRLSSIFTQASSHEEALAKILNVSMPASPPGTKTEPLQLDWSGAVTTSSVDGLWRGALGLIQNAADGRSPVVIDLKGVQLMDSDGPGLMARLKDHASSQHIHLRFTNASPVVHESLRHEHMEHLLAS</sequence>
<dbReference type="PANTHER" id="PTHR34136:SF1">
    <property type="entry name" value="UDP-N-ACETYL-D-MANNOSAMINURONIC ACID TRANSFERASE"/>
    <property type="match status" value="1"/>
</dbReference>
<dbReference type="CDD" id="cd06533">
    <property type="entry name" value="Glyco_transf_WecG_TagA"/>
    <property type="match status" value="1"/>
</dbReference>
<evidence type="ECO:0000313" key="6">
    <source>
        <dbReference type="EMBL" id="MFC5453422.1"/>
    </source>
</evidence>
<feature type="domain" description="STAS" evidence="5">
    <location>
        <begin position="293"/>
        <end position="383"/>
    </location>
</feature>
<dbReference type="Pfam" id="PF03808">
    <property type="entry name" value="Glyco_tran_WecG"/>
    <property type="match status" value="1"/>
</dbReference>
<evidence type="ECO:0000313" key="7">
    <source>
        <dbReference type="Proteomes" id="UP001596052"/>
    </source>
</evidence>
<dbReference type="InterPro" id="IPR058548">
    <property type="entry name" value="MlaB-like_STAS"/>
</dbReference>
<protein>
    <recommendedName>
        <fullName evidence="4">Anti-sigma factor antagonist</fullName>
    </recommendedName>
</protein>
<keyword evidence="7" id="KW-1185">Reference proteome</keyword>
<accession>A0ABW0KL43</accession>
<dbReference type="InterPro" id="IPR002645">
    <property type="entry name" value="STAS_dom"/>
</dbReference>
<comment type="similarity">
    <text evidence="1 4">Belongs to the anti-sigma-factor antagonist family.</text>
</comment>
<dbReference type="SUPFAM" id="SSF52091">
    <property type="entry name" value="SpoIIaa-like"/>
    <property type="match status" value="2"/>
</dbReference>
<dbReference type="Proteomes" id="UP001596052">
    <property type="component" value="Unassembled WGS sequence"/>
</dbReference>
<dbReference type="RefSeq" id="WP_377162483.1">
    <property type="nucleotide sequence ID" value="NZ_JBHSMQ010000001.1"/>
</dbReference>
<dbReference type="Pfam" id="PF01740">
    <property type="entry name" value="STAS"/>
    <property type="match status" value="1"/>
</dbReference>
<keyword evidence="3" id="KW-0808">Transferase</keyword>
<dbReference type="InterPro" id="IPR003658">
    <property type="entry name" value="Anti-sigma_ant"/>
</dbReference>
<evidence type="ECO:0000256" key="3">
    <source>
        <dbReference type="ARBA" id="ARBA00022679"/>
    </source>
</evidence>
<proteinExistence type="inferred from homology"/>
<dbReference type="Gene3D" id="3.30.750.24">
    <property type="entry name" value="STAS domain"/>
    <property type="match status" value="2"/>
</dbReference>
<evidence type="ECO:0000256" key="1">
    <source>
        <dbReference type="ARBA" id="ARBA00009013"/>
    </source>
</evidence>
<gene>
    <name evidence="6" type="ORF">ACFQDI_01035</name>
</gene>
<organism evidence="6 7">
    <name type="scientific">Prosthecobacter fluviatilis</name>
    <dbReference type="NCBI Taxonomy" id="445931"/>
    <lineage>
        <taxon>Bacteria</taxon>
        <taxon>Pseudomonadati</taxon>
        <taxon>Verrucomicrobiota</taxon>
        <taxon>Verrucomicrobiia</taxon>
        <taxon>Verrucomicrobiales</taxon>
        <taxon>Verrucomicrobiaceae</taxon>
        <taxon>Prosthecobacter</taxon>
    </lineage>
</organism>
<comment type="caution">
    <text evidence="6">The sequence shown here is derived from an EMBL/GenBank/DDBJ whole genome shotgun (WGS) entry which is preliminary data.</text>
</comment>
<dbReference type="InterPro" id="IPR036513">
    <property type="entry name" value="STAS_dom_sf"/>
</dbReference>
<dbReference type="CDD" id="cd07043">
    <property type="entry name" value="STAS_anti-anti-sigma_factors"/>
    <property type="match status" value="2"/>
</dbReference>
<keyword evidence="2" id="KW-0328">Glycosyltransferase</keyword>
<dbReference type="PROSITE" id="PS50801">
    <property type="entry name" value="STAS"/>
    <property type="match status" value="2"/>
</dbReference>
<dbReference type="NCBIfam" id="TIGR00377">
    <property type="entry name" value="ant_ant_sig"/>
    <property type="match status" value="1"/>
</dbReference>
<evidence type="ECO:0000259" key="5">
    <source>
        <dbReference type="PROSITE" id="PS50801"/>
    </source>
</evidence>
<dbReference type="InterPro" id="IPR004629">
    <property type="entry name" value="WecG_TagA_CpsF"/>
</dbReference>
<name>A0ABW0KL43_9BACT</name>
<dbReference type="PANTHER" id="PTHR34136">
    <property type="match status" value="1"/>
</dbReference>
<reference evidence="7" key="1">
    <citation type="journal article" date="2019" name="Int. J. Syst. Evol. Microbiol.">
        <title>The Global Catalogue of Microorganisms (GCM) 10K type strain sequencing project: providing services to taxonomists for standard genome sequencing and annotation.</title>
        <authorList>
            <consortium name="The Broad Institute Genomics Platform"/>
            <consortium name="The Broad Institute Genome Sequencing Center for Infectious Disease"/>
            <person name="Wu L."/>
            <person name="Ma J."/>
        </authorList>
    </citation>
    <scope>NUCLEOTIDE SEQUENCE [LARGE SCALE GENOMIC DNA]</scope>
    <source>
        <strain evidence="7">CGMCC 4.1469</strain>
    </source>
</reference>
<dbReference type="EMBL" id="JBHSMQ010000001">
    <property type="protein sequence ID" value="MFC5453422.1"/>
    <property type="molecule type" value="Genomic_DNA"/>
</dbReference>
<dbReference type="Pfam" id="PF13466">
    <property type="entry name" value="STAS_2"/>
    <property type="match status" value="1"/>
</dbReference>